<feature type="transmembrane region" description="Helical" evidence="7">
    <location>
        <begin position="204"/>
        <end position="225"/>
    </location>
</feature>
<keyword evidence="10" id="KW-1185">Reference proteome</keyword>
<gene>
    <name evidence="9" type="ORF">F130042H8_04400</name>
</gene>
<dbReference type="SUPFAM" id="SSF161098">
    <property type="entry name" value="MetI-like"/>
    <property type="match status" value="1"/>
</dbReference>
<dbReference type="EMBL" id="BAABXL010000001">
    <property type="protein sequence ID" value="GAA6267380.1"/>
    <property type="molecule type" value="Genomic_DNA"/>
</dbReference>
<comment type="similarity">
    <text evidence="7">Belongs to the binding-protein-dependent transport system permease family.</text>
</comment>
<evidence type="ECO:0000256" key="4">
    <source>
        <dbReference type="ARBA" id="ARBA00022692"/>
    </source>
</evidence>
<feature type="transmembrane region" description="Helical" evidence="7">
    <location>
        <begin position="107"/>
        <end position="127"/>
    </location>
</feature>
<evidence type="ECO:0000256" key="2">
    <source>
        <dbReference type="ARBA" id="ARBA00022448"/>
    </source>
</evidence>
<comment type="subcellular location">
    <subcellularLocation>
        <location evidence="1 7">Cell membrane</location>
        <topology evidence="1 7">Multi-pass membrane protein</topology>
    </subcellularLocation>
</comment>
<evidence type="ECO:0000313" key="9">
    <source>
        <dbReference type="EMBL" id="GAA6267380.1"/>
    </source>
</evidence>
<keyword evidence="5 7" id="KW-1133">Transmembrane helix</keyword>
<name>A0ABQ0ATN2_9FIRM</name>
<feature type="domain" description="ABC transmembrane type-1" evidence="8">
    <location>
        <begin position="70"/>
        <end position="281"/>
    </location>
</feature>
<evidence type="ECO:0000256" key="6">
    <source>
        <dbReference type="ARBA" id="ARBA00023136"/>
    </source>
</evidence>
<feature type="transmembrane region" description="Helical" evidence="7">
    <location>
        <begin position="70"/>
        <end position="95"/>
    </location>
</feature>
<accession>A0ABQ0ATN2</accession>
<feature type="transmembrane region" description="Helical" evidence="7">
    <location>
        <begin position="7"/>
        <end position="26"/>
    </location>
</feature>
<dbReference type="InterPro" id="IPR051393">
    <property type="entry name" value="ABC_transporter_permease"/>
</dbReference>
<dbReference type="InterPro" id="IPR035906">
    <property type="entry name" value="MetI-like_sf"/>
</dbReference>
<keyword evidence="2 7" id="KW-0813">Transport</keyword>
<dbReference type="Proteomes" id="UP001600894">
    <property type="component" value="Unassembled WGS sequence"/>
</dbReference>
<evidence type="ECO:0000256" key="7">
    <source>
        <dbReference type="RuleBase" id="RU363032"/>
    </source>
</evidence>
<keyword evidence="3" id="KW-1003">Cell membrane</keyword>
<evidence type="ECO:0000256" key="5">
    <source>
        <dbReference type="ARBA" id="ARBA00022989"/>
    </source>
</evidence>
<dbReference type="PANTHER" id="PTHR30193:SF37">
    <property type="entry name" value="INNER MEMBRANE ABC TRANSPORTER PERMEASE PROTEIN YCJO"/>
    <property type="match status" value="1"/>
</dbReference>
<evidence type="ECO:0000256" key="3">
    <source>
        <dbReference type="ARBA" id="ARBA00022475"/>
    </source>
</evidence>
<feature type="transmembrane region" description="Helical" evidence="7">
    <location>
        <begin position="260"/>
        <end position="280"/>
    </location>
</feature>
<dbReference type="CDD" id="cd06261">
    <property type="entry name" value="TM_PBP2"/>
    <property type="match status" value="1"/>
</dbReference>
<dbReference type="InterPro" id="IPR000515">
    <property type="entry name" value="MetI-like"/>
</dbReference>
<evidence type="ECO:0000256" key="1">
    <source>
        <dbReference type="ARBA" id="ARBA00004651"/>
    </source>
</evidence>
<feature type="transmembrane region" description="Helical" evidence="7">
    <location>
        <begin position="154"/>
        <end position="183"/>
    </location>
</feature>
<dbReference type="RefSeq" id="WP_390469107.1">
    <property type="nucleotide sequence ID" value="NZ_BAABXL010000001.1"/>
</dbReference>
<dbReference type="PROSITE" id="PS50928">
    <property type="entry name" value="ABC_TM1"/>
    <property type="match status" value="1"/>
</dbReference>
<evidence type="ECO:0000259" key="8">
    <source>
        <dbReference type="PROSITE" id="PS50928"/>
    </source>
</evidence>
<keyword evidence="4 7" id="KW-0812">Transmembrane</keyword>
<organism evidence="9 10">
    <name type="scientific">Enterocloster alcoholdehydrogenati</name>
    <dbReference type="NCBI Taxonomy" id="2547410"/>
    <lineage>
        <taxon>Bacteria</taxon>
        <taxon>Bacillati</taxon>
        <taxon>Bacillota</taxon>
        <taxon>Clostridia</taxon>
        <taxon>Lachnospirales</taxon>
        <taxon>Lachnospiraceae</taxon>
        <taxon>Enterocloster</taxon>
    </lineage>
</organism>
<dbReference type="PANTHER" id="PTHR30193">
    <property type="entry name" value="ABC TRANSPORTER PERMEASE PROTEIN"/>
    <property type="match status" value="1"/>
</dbReference>
<dbReference type="Pfam" id="PF00528">
    <property type="entry name" value="BPD_transp_1"/>
    <property type="match status" value="1"/>
</dbReference>
<reference evidence="9 10" key="1">
    <citation type="submission" date="2024-04" db="EMBL/GenBank/DDBJ databases">
        <title>Defined microbial consortia suppress multidrug-resistant proinflammatory Enterobacteriaceae via ecological control.</title>
        <authorList>
            <person name="Furuichi M."/>
            <person name="Kawaguchi T."/>
            <person name="Pust M."/>
            <person name="Yasuma K."/>
            <person name="Plichta D."/>
            <person name="Hasegawa N."/>
            <person name="Ohya T."/>
            <person name="Bhattarai S."/>
            <person name="Sasajima S."/>
            <person name="Aoto Y."/>
            <person name="Tuganbaev T."/>
            <person name="Yaginuma M."/>
            <person name="Ueda M."/>
            <person name="Okahashi N."/>
            <person name="Amafuji K."/>
            <person name="Kiridooshi Y."/>
            <person name="Sugita K."/>
            <person name="Strazar M."/>
            <person name="Skelly A."/>
            <person name="Suda W."/>
            <person name="Hattori M."/>
            <person name="Nakamoto N."/>
            <person name="Caballero S."/>
            <person name="Norman J."/>
            <person name="Olle B."/>
            <person name="Tanoue T."/>
            <person name="Arita M."/>
            <person name="Bucci V."/>
            <person name="Atarashi K."/>
            <person name="Xavier R."/>
            <person name="Honda K."/>
        </authorList>
    </citation>
    <scope>NUCLEOTIDE SEQUENCE [LARGE SCALE GENOMIC DNA]</scope>
    <source>
        <strain evidence="10">f13</strain>
    </source>
</reference>
<protein>
    <submittedName>
        <fullName evidence="9">Sugar ABC transporter permease</fullName>
    </submittedName>
</protein>
<dbReference type="Gene3D" id="1.10.3720.10">
    <property type="entry name" value="MetI-like"/>
    <property type="match status" value="1"/>
</dbReference>
<keyword evidence="6 7" id="KW-0472">Membrane</keyword>
<proteinExistence type="inferred from homology"/>
<evidence type="ECO:0000313" key="10">
    <source>
        <dbReference type="Proteomes" id="UP001600894"/>
    </source>
</evidence>
<sequence length="292" mass="33030">MKQKKSELLIFAMFVFPALAFVLFMADIPFMMNLYYSVFDWNGIGKDMEFVGLGNFVKIFTNDSRFWKSVIFTLKFAVFYVVIVNVVSLTVAMVMSRESKSARVGRAFYYVPYIISMTAISLIWKFILGPGFEALYDITGFEIFNWSWVGSPKLIFYVVVVMAVWQNVGFYMVNYIAGIIAVPMELIEAAKIDGAKSFQIFRKVTLPLIMPAISICMLTSLTFAFKLFDIIMVFTKGGPADSTATVAYNIYKEAFVNTNYGLATAKSLVFVCFVLLVTVIQLKITKSKEVEV</sequence>
<comment type="caution">
    <text evidence="9">The sequence shown here is derived from an EMBL/GenBank/DDBJ whole genome shotgun (WGS) entry which is preliminary data.</text>
</comment>